<protein>
    <submittedName>
        <fullName evidence="2">Uncharacterized protein</fullName>
    </submittedName>
</protein>
<name>A0A382U1T7_9ZZZZ</name>
<gene>
    <name evidence="2" type="ORF">METZ01_LOCUS380801</name>
</gene>
<dbReference type="EMBL" id="UINC01140663">
    <property type="protein sequence ID" value="SVD27947.1"/>
    <property type="molecule type" value="Genomic_DNA"/>
</dbReference>
<feature type="region of interest" description="Disordered" evidence="1">
    <location>
        <begin position="33"/>
        <end position="55"/>
    </location>
</feature>
<evidence type="ECO:0000256" key="1">
    <source>
        <dbReference type="SAM" id="MobiDB-lite"/>
    </source>
</evidence>
<reference evidence="2" key="1">
    <citation type="submission" date="2018-05" db="EMBL/GenBank/DDBJ databases">
        <authorList>
            <person name="Lanie J.A."/>
            <person name="Ng W.-L."/>
            <person name="Kazmierczak K.M."/>
            <person name="Andrzejewski T.M."/>
            <person name="Davidsen T.M."/>
            <person name="Wayne K.J."/>
            <person name="Tettelin H."/>
            <person name="Glass J.I."/>
            <person name="Rusch D."/>
            <person name="Podicherti R."/>
            <person name="Tsui H.-C.T."/>
            <person name="Winkler M.E."/>
        </authorList>
    </citation>
    <scope>NUCLEOTIDE SEQUENCE</scope>
</reference>
<organism evidence="2">
    <name type="scientific">marine metagenome</name>
    <dbReference type="NCBI Taxonomy" id="408172"/>
    <lineage>
        <taxon>unclassified sequences</taxon>
        <taxon>metagenomes</taxon>
        <taxon>ecological metagenomes</taxon>
    </lineage>
</organism>
<sequence>VSVAVLNGDTGGVVRHSTQDTVEITATARSFGRGRTEVEQDTALPGVGQAEFRAT</sequence>
<proteinExistence type="predicted"/>
<dbReference type="AlphaFoldDB" id="A0A382U1T7"/>
<feature type="non-terminal residue" evidence="2">
    <location>
        <position position="55"/>
    </location>
</feature>
<feature type="non-terminal residue" evidence="2">
    <location>
        <position position="1"/>
    </location>
</feature>
<evidence type="ECO:0000313" key="2">
    <source>
        <dbReference type="EMBL" id="SVD27947.1"/>
    </source>
</evidence>
<accession>A0A382U1T7</accession>